<dbReference type="EC" id="2.1.1.195" evidence="5"/>
<dbReference type="PANTHER" id="PTHR35863:SF1">
    <property type="entry name" value="COBALT-PRECORRIN-5B C(1)-METHYLTRANSFERASE"/>
    <property type="match status" value="1"/>
</dbReference>
<dbReference type="Proteomes" id="UP001056708">
    <property type="component" value="Chromosome"/>
</dbReference>
<evidence type="ECO:0000256" key="2">
    <source>
        <dbReference type="ARBA" id="ARBA00022603"/>
    </source>
</evidence>
<reference evidence="6" key="1">
    <citation type="submission" date="2022-06" db="EMBL/GenBank/DDBJ databases">
        <title>Genome sequence of Phormidium yuhuli AB48 isolated from an industrial photobioreactor environment.</title>
        <authorList>
            <person name="Qiu Y."/>
            <person name="Noonan A.J.C."/>
            <person name="Dofher K."/>
            <person name="Koch M."/>
            <person name="Kieft B."/>
            <person name="Lin X."/>
            <person name="Ziels R.M."/>
            <person name="Hallam S.J."/>
        </authorList>
    </citation>
    <scope>NUCLEOTIDE SEQUENCE</scope>
    <source>
        <strain evidence="6">AB48</strain>
    </source>
</reference>
<evidence type="ECO:0000256" key="5">
    <source>
        <dbReference type="HAMAP-Rule" id="MF_00787"/>
    </source>
</evidence>
<evidence type="ECO:0000256" key="3">
    <source>
        <dbReference type="ARBA" id="ARBA00022679"/>
    </source>
</evidence>
<proteinExistence type="inferred from homology"/>
<name>A0ABY5AKW7_9CYAN</name>
<accession>A0ABY5AKW7</accession>
<dbReference type="GO" id="GO:0008168">
    <property type="term" value="F:methyltransferase activity"/>
    <property type="evidence" value="ECO:0007669"/>
    <property type="project" value="UniProtKB-KW"/>
</dbReference>
<dbReference type="RefSeq" id="WP_252660351.1">
    <property type="nucleotide sequence ID" value="NZ_CP098611.1"/>
</dbReference>
<dbReference type="HAMAP" id="MF_00787">
    <property type="entry name" value="CbiD"/>
    <property type="match status" value="1"/>
</dbReference>
<dbReference type="InterPro" id="IPR036074">
    <property type="entry name" value="CbiD_sf"/>
</dbReference>
<dbReference type="Gene3D" id="3.30.2110.10">
    <property type="entry name" value="CbiD-like"/>
    <property type="match status" value="1"/>
</dbReference>
<comment type="catalytic activity">
    <reaction evidence="5">
        <text>Co-precorrin-5B + S-adenosyl-L-methionine = Co-precorrin-6A + S-adenosyl-L-homocysteine</text>
        <dbReference type="Rhea" id="RHEA:26285"/>
        <dbReference type="ChEBI" id="CHEBI:57856"/>
        <dbReference type="ChEBI" id="CHEBI:59789"/>
        <dbReference type="ChEBI" id="CHEBI:60063"/>
        <dbReference type="ChEBI" id="CHEBI:60064"/>
        <dbReference type="EC" id="2.1.1.195"/>
    </reaction>
</comment>
<dbReference type="PANTHER" id="PTHR35863">
    <property type="entry name" value="COBALT-PRECORRIN-5B C(1)-METHYLTRANSFERASE"/>
    <property type="match status" value="1"/>
</dbReference>
<keyword evidence="4 5" id="KW-0949">S-adenosyl-L-methionine</keyword>
<keyword evidence="3 5" id="KW-0808">Transferase</keyword>
<sequence>MENSGYTLPVFAVAAAKAALLHLQQRQSPQTVELDLLPGDAEIPIEQVAVLDHNRALAITRSDPGGNLDLTRNTPIWADVTLDPFSGESLSLVGGEGIGKTEQGQAAIYHYARSLAETNLRELIPQGKTLRVAIILPEGRQLAKRTSNEAFGVLEGLSLLGTHGIAQPHTAIESLNHAKTRLQDIAKQQSDLIFCIGSNGLQVAERLQLPKTAIVQVGNWLGALLVEAGLRQVRSVLLLGYHGKLVKLAGKIFNTSSHIADGKLEILAAALAQHTDDVKLIRGILDCPTMAKAYQYLEQENLADRVFQDLCDRIRQNSQAYVQKYADTQLEIGVILFERQGVIVAESAIAPQLIARHRP</sequence>
<dbReference type="InterPro" id="IPR002748">
    <property type="entry name" value="CbiD"/>
</dbReference>
<gene>
    <name evidence="5 6" type="primary">cbiD</name>
    <name evidence="6" type="ORF">NEA10_11880</name>
</gene>
<evidence type="ECO:0000256" key="4">
    <source>
        <dbReference type="ARBA" id="ARBA00022691"/>
    </source>
</evidence>
<keyword evidence="1 5" id="KW-0169">Cobalamin biosynthesis</keyword>
<organism evidence="6 7">
    <name type="scientific">Phormidium yuhuli AB48</name>
    <dbReference type="NCBI Taxonomy" id="2940671"/>
    <lineage>
        <taxon>Bacteria</taxon>
        <taxon>Bacillati</taxon>
        <taxon>Cyanobacteriota</taxon>
        <taxon>Cyanophyceae</taxon>
        <taxon>Oscillatoriophycideae</taxon>
        <taxon>Oscillatoriales</taxon>
        <taxon>Oscillatoriaceae</taxon>
        <taxon>Phormidium</taxon>
        <taxon>Phormidium yuhuli</taxon>
    </lineage>
</organism>
<comment type="pathway">
    <text evidence="5">Cofactor biosynthesis; adenosylcobalamin biosynthesis; cob(II)yrinate a,c-diamide from sirohydrochlorin (anaerobic route): step 6/10.</text>
</comment>
<evidence type="ECO:0000256" key="1">
    <source>
        <dbReference type="ARBA" id="ARBA00022573"/>
    </source>
</evidence>
<dbReference type="NCBIfam" id="TIGR00312">
    <property type="entry name" value="cbiD"/>
    <property type="match status" value="1"/>
</dbReference>
<keyword evidence="7" id="KW-1185">Reference proteome</keyword>
<dbReference type="SUPFAM" id="SSF111342">
    <property type="entry name" value="CbiD-like"/>
    <property type="match status" value="1"/>
</dbReference>
<dbReference type="PIRSF" id="PIRSF026782">
    <property type="entry name" value="CbiD"/>
    <property type="match status" value="1"/>
</dbReference>
<dbReference type="EMBL" id="CP098611">
    <property type="protein sequence ID" value="USR89581.1"/>
    <property type="molecule type" value="Genomic_DNA"/>
</dbReference>
<dbReference type="GO" id="GO:0032259">
    <property type="term" value="P:methylation"/>
    <property type="evidence" value="ECO:0007669"/>
    <property type="project" value="UniProtKB-KW"/>
</dbReference>
<comment type="function">
    <text evidence="5">Catalyzes the methylation of C-1 in cobalt-precorrin-5B to form cobalt-precorrin-6A.</text>
</comment>
<comment type="similarity">
    <text evidence="5">Belongs to the CbiD family.</text>
</comment>
<dbReference type="Pfam" id="PF01888">
    <property type="entry name" value="CbiD"/>
    <property type="match status" value="1"/>
</dbReference>
<keyword evidence="2 5" id="KW-0489">Methyltransferase</keyword>
<evidence type="ECO:0000313" key="6">
    <source>
        <dbReference type="EMBL" id="USR89581.1"/>
    </source>
</evidence>
<evidence type="ECO:0000313" key="7">
    <source>
        <dbReference type="Proteomes" id="UP001056708"/>
    </source>
</evidence>
<protein>
    <recommendedName>
        <fullName evidence="5">Cobalt-precorrin-5B C(1)-methyltransferase</fullName>
        <ecNumber evidence="5">2.1.1.195</ecNumber>
    </recommendedName>
    <alternativeName>
        <fullName evidence="5">Cobalt-precorrin-6A synthase</fullName>
    </alternativeName>
</protein>